<accession>A0A9P4G9K7</accession>
<dbReference type="AlphaFoldDB" id="A0A9P4G9K7"/>
<dbReference type="Proteomes" id="UP000800039">
    <property type="component" value="Unassembled WGS sequence"/>
</dbReference>
<comment type="caution">
    <text evidence="1">The sequence shown here is derived from an EMBL/GenBank/DDBJ whole genome shotgun (WGS) entry which is preliminary data.</text>
</comment>
<name>A0A9P4G9K7_9PLEO</name>
<proteinExistence type="predicted"/>
<dbReference type="GeneID" id="63852936"/>
<reference evidence="1" key="1">
    <citation type="submission" date="2020-01" db="EMBL/GenBank/DDBJ databases">
        <authorList>
            <consortium name="DOE Joint Genome Institute"/>
            <person name="Haridas S."/>
            <person name="Albert R."/>
            <person name="Binder M."/>
            <person name="Bloem J."/>
            <person name="Labutti K."/>
            <person name="Salamov A."/>
            <person name="Andreopoulos B."/>
            <person name="Baker S.E."/>
            <person name="Barry K."/>
            <person name="Bills G."/>
            <person name="Bluhm B.H."/>
            <person name="Cannon C."/>
            <person name="Castanera R."/>
            <person name="Culley D.E."/>
            <person name="Daum C."/>
            <person name="Ezra D."/>
            <person name="Gonzalez J.B."/>
            <person name="Henrissat B."/>
            <person name="Kuo A."/>
            <person name="Liang C."/>
            <person name="Lipzen A."/>
            <person name="Lutzoni F."/>
            <person name="Magnuson J."/>
            <person name="Mondo S."/>
            <person name="Nolan M."/>
            <person name="Ohm R."/>
            <person name="Pangilinan J."/>
            <person name="Park H.-J."/>
            <person name="Ramirez L."/>
            <person name="Alfaro M."/>
            <person name="Sun H."/>
            <person name="Tritt A."/>
            <person name="Yoshinaga Y."/>
            <person name="Zwiers L.-H."/>
            <person name="Turgeon B.G."/>
            <person name="Goodwin S.B."/>
            <person name="Spatafora J.W."/>
            <person name="Crous P.W."/>
            <person name="Grigoriev I.V."/>
        </authorList>
    </citation>
    <scope>NUCLEOTIDE SEQUENCE</scope>
    <source>
        <strain evidence="1">CBS 394.84</strain>
    </source>
</reference>
<evidence type="ECO:0000313" key="1">
    <source>
        <dbReference type="EMBL" id="KAF1841392.1"/>
    </source>
</evidence>
<protein>
    <recommendedName>
        <fullName evidence="3">Immunoglobulin variable region used by the itc63b heavy chain</fullName>
    </recommendedName>
</protein>
<dbReference type="EMBL" id="ML976618">
    <property type="protein sequence ID" value="KAF1841392.1"/>
    <property type="molecule type" value="Genomic_DNA"/>
</dbReference>
<dbReference type="OrthoDB" id="3549294at2759"/>
<dbReference type="RefSeq" id="XP_040783955.1">
    <property type="nucleotide sequence ID" value="XM_040935685.1"/>
</dbReference>
<organism evidence="1 2">
    <name type="scientific">Cucurbitaria berberidis CBS 394.84</name>
    <dbReference type="NCBI Taxonomy" id="1168544"/>
    <lineage>
        <taxon>Eukaryota</taxon>
        <taxon>Fungi</taxon>
        <taxon>Dikarya</taxon>
        <taxon>Ascomycota</taxon>
        <taxon>Pezizomycotina</taxon>
        <taxon>Dothideomycetes</taxon>
        <taxon>Pleosporomycetidae</taxon>
        <taxon>Pleosporales</taxon>
        <taxon>Pleosporineae</taxon>
        <taxon>Cucurbitariaceae</taxon>
        <taxon>Cucurbitaria</taxon>
    </lineage>
</organism>
<keyword evidence="2" id="KW-1185">Reference proteome</keyword>
<evidence type="ECO:0000313" key="2">
    <source>
        <dbReference type="Proteomes" id="UP000800039"/>
    </source>
</evidence>
<sequence>MDDAVCISNEKYRLTYADGLPASCFLTQDTFPLQPAFPRKLNLTHESHHVLASGYSIWGSSPAHCAHSFPSFRQRVHLEVAVKRPVLLSISESQNDYYAASWFASHDNYLAVLMLAWAYILSARWVEVMSPSCSLVYTDSQANHDTNTDCRGVQNSLVVDIGPANPEEARWWAAILAQGQGWLATMQPSYYSPWSINLQSNPEFSLSAEVSALPLMGSASSCLDACGFLNKFCLRHNIVDQSHAALAAVLLFPSMGNGGTLQMPFHKVDQHKQSPERPLTLHDGCSQLNDIYDGQHLDRFLTLSCNIRGIRPMLLSVFYEPSVECNAVTPWLQGTLAAIESLTDNDPSVLGRMCMERTPEVAFIWLGASILGLQKSILQGVHYGQIPIDLHSAVWSRTVQSFIQQPVSKPLVTDGHVQRADECRLLFLSQSDHHTRVPVCQWKPFGSTPTDDVDVEVRIHAQCKDHQLQYKGFAWDCTEGESESQVSGDYVGLPRIHSSIQDFDCAYEIPNAEELNHKNEVISENATRIILRWLRVDGHAPHELETFKHEWLNAYDSDEEEVLLDEVSSPSGSRSSSRVKQWISCLEQPPL</sequence>
<gene>
    <name evidence="1" type="ORF">K460DRAFT_388343</name>
</gene>
<evidence type="ECO:0008006" key="3">
    <source>
        <dbReference type="Google" id="ProtNLM"/>
    </source>
</evidence>